<feature type="signal peptide" evidence="1">
    <location>
        <begin position="1"/>
        <end position="19"/>
    </location>
</feature>
<proteinExistence type="predicted"/>
<reference evidence="2" key="1">
    <citation type="submission" date="2022-08" db="EMBL/GenBank/DDBJ databases">
        <authorList>
            <consortium name="DOE Joint Genome Institute"/>
            <person name="Min B."/>
            <person name="Sierra-Patev S."/>
            <person name="Naranjo-Ortiz M."/>
            <person name="Looney B."/>
            <person name="Konkel Z."/>
            <person name="Slot J.C."/>
            <person name="Sakamoto Y."/>
            <person name="Steenwyk J.L."/>
            <person name="Rokas A."/>
            <person name="Carro J."/>
            <person name="Camarero S."/>
            <person name="Ferreira P."/>
            <person name="Molpeceres G."/>
            <person name="Ruiz-duenas F.J."/>
            <person name="Serrano A."/>
            <person name="Henrissat B."/>
            <person name="Drula E."/>
            <person name="Hughes K.W."/>
            <person name="Mata J.L."/>
            <person name="Ishikawa N.K."/>
            <person name="Vargas-Isla R."/>
            <person name="Ushijima S."/>
            <person name="Smith C.A."/>
            <person name="Ahrendt S."/>
            <person name="Andreopoulos W."/>
            <person name="He G."/>
            <person name="LaButti K."/>
            <person name="Lipzen A."/>
            <person name="Ng V."/>
            <person name="Riley R."/>
            <person name="Sandor L."/>
            <person name="Barry K."/>
            <person name="Martinez A.T."/>
            <person name="Xiao Y."/>
            <person name="Gibbons J.G."/>
            <person name="Terashima K."/>
            <person name="Hibbett D.S."/>
            <person name="Grigoriev I.V."/>
        </authorList>
    </citation>
    <scope>NUCLEOTIDE SEQUENCE</scope>
    <source>
        <strain evidence="2">ET3784</strain>
    </source>
</reference>
<gene>
    <name evidence="2" type="ORF">DFJ43DRAFT_703766</name>
</gene>
<sequence>MIYALHLLSPLWTLIGSTSESQHRIMFTSSWKRNNGKWFAKILYLHQYLKDIAAQHPKTSARILTGDHHL</sequence>
<feature type="chain" id="PRO_5041258877" description="PhoD-like phosphatase metallophosphatase domain-containing protein" evidence="1">
    <location>
        <begin position="20"/>
        <end position="70"/>
    </location>
</feature>
<evidence type="ECO:0000256" key="1">
    <source>
        <dbReference type="SAM" id="SignalP"/>
    </source>
</evidence>
<comment type="caution">
    <text evidence="2">The sequence shown here is derived from an EMBL/GenBank/DDBJ whole genome shotgun (WGS) entry which is preliminary data.</text>
</comment>
<dbReference type="Proteomes" id="UP001176059">
    <property type="component" value="Unassembled WGS sequence"/>
</dbReference>
<keyword evidence="3" id="KW-1185">Reference proteome</keyword>
<evidence type="ECO:0008006" key="4">
    <source>
        <dbReference type="Google" id="ProtNLM"/>
    </source>
</evidence>
<dbReference type="AlphaFoldDB" id="A0AA38JV68"/>
<evidence type="ECO:0000313" key="3">
    <source>
        <dbReference type="Proteomes" id="UP001176059"/>
    </source>
</evidence>
<dbReference type="EMBL" id="JANVFO010000006">
    <property type="protein sequence ID" value="KAJ3736131.1"/>
    <property type="molecule type" value="Genomic_DNA"/>
</dbReference>
<evidence type="ECO:0000313" key="2">
    <source>
        <dbReference type="EMBL" id="KAJ3736131.1"/>
    </source>
</evidence>
<reference evidence="2" key="2">
    <citation type="journal article" date="2023" name="Proc. Natl. Acad. Sci. U.S.A.">
        <title>A global phylogenomic analysis of the shiitake genus Lentinula.</title>
        <authorList>
            <person name="Sierra-Patev S."/>
            <person name="Min B."/>
            <person name="Naranjo-Ortiz M."/>
            <person name="Looney B."/>
            <person name="Konkel Z."/>
            <person name="Slot J.C."/>
            <person name="Sakamoto Y."/>
            <person name="Steenwyk J.L."/>
            <person name="Rokas A."/>
            <person name="Carro J."/>
            <person name="Camarero S."/>
            <person name="Ferreira P."/>
            <person name="Molpeceres G."/>
            <person name="Ruiz-Duenas F.J."/>
            <person name="Serrano A."/>
            <person name="Henrissat B."/>
            <person name="Drula E."/>
            <person name="Hughes K.W."/>
            <person name="Mata J.L."/>
            <person name="Ishikawa N.K."/>
            <person name="Vargas-Isla R."/>
            <person name="Ushijima S."/>
            <person name="Smith C.A."/>
            <person name="Donoghue J."/>
            <person name="Ahrendt S."/>
            <person name="Andreopoulos W."/>
            <person name="He G."/>
            <person name="LaButti K."/>
            <person name="Lipzen A."/>
            <person name="Ng V."/>
            <person name="Riley R."/>
            <person name="Sandor L."/>
            <person name="Barry K."/>
            <person name="Martinez A.T."/>
            <person name="Xiao Y."/>
            <person name="Gibbons J.G."/>
            <person name="Terashima K."/>
            <person name="Grigoriev I.V."/>
            <person name="Hibbett D."/>
        </authorList>
    </citation>
    <scope>NUCLEOTIDE SEQUENCE</scope>
    <source>
        <strain evidence="2">ET3784</strain>
    </source>
</reference>
<accession>A0AA38JV68</accession>
<keyword evidence="1" id="KW-0732">Signal</keyword>
<protein>
    <recommendedName>
        <fullName evidence="4">PhoD-like phosphatase metallophosphatase domain-containing protein</fullName>
    </recommendedName>
</protein>
<organism evidence="2 3">
    <name type="scientific">Lentinula guzmanii</name>
    <dbReference type="NCBI Taxonomy" id="2804957"/>
    <lineage>
        <taxon>Eukaryota</taxon>
        <taxon>Fungi</taxon>
        <taxon>Dikarya</taxon>
        <taxon>Basidiomycota</taxon>
        <taxon>Agaricomycotina</taxon>
        <taxon>Agaricomycetes</taxon>
        <taxon>Agaricomycetidae</taxon>
        <taxon>Agaricales</taxon>
        <taxon>Marasmiineae</taxon>
        <taxon>Omphalotaceae</taxon>
        <taxon>Lentinula</taxon>
    </lineage>
</organism>
<name>A0AA38JV68_9AGAR</name>